<dbReference type="Proteomes" id="UP001307889">
    <property type="component" value="Chromosome 2"/>
</dbReference>
<evidence type="ECO:0000313" key="2">
    <source>
        <dbReference type="EMBL" id="BES91151.1"/>
    </source>
</evidence>
<feature type="region of interest" description="Disordered" evidence="1">
    <location>
        <begin position="1"/>
        <end position="25"/>
    </location>
</feature>
<dbReference type="EMBL" id="AP028910">
    <property type="protein sequence ID" value="BES91151.1"/>
    <property type="molecule type" value="Genomic_DNA"/>
</dbReference>
<protein>
    <submittedName>
        <fullName evidence="2">Uncharacterized protein</fullName>
    </submittedName>
</protein>
<feature type="region of interest" description="Disordered" evidence="1">
    <location>
        <begin position="55"/>
        <end position="81"/>
    </location>
</feature>
<name>A0ABN7AFU2_9HEMI</name>
<proteinExistence type="predicted"/>
<keyword evidence="3" id="KW-1185">Reference proteome</keyword>
<evidence type="ECO:0000256" key="1">
    <source>
        <dbReference type="SAM" id="MobiDB-lite"/>
    </source>
</evidence>
<sequence length="81" mass="8879">MKIPPVKGSARVNAQSVPRRPSQKTSVMYEAVHLVKRGKNSARILRRVAHNKLPNTAIPAHPTVPSAPTVPSDPVQLFQRP</sequence>
<accession>A0ABN7AFU2</accession>
<reference evidence="2 3" key="1">
    <citation type="submission" date="2023-09" db="EMBL/GenBank/DDBJ databases">
        <title>Nesidiocoris tenuis whole genome shotgun sequence.</title>
        <authorList>
            <person name="Shibata T."/>
            <person name="Shimoda M."/>
            <person name="Kobayashi T."/>
            <person name="Uehara T."/>
        </authorList>
    </citation>
    <scope>NUCLEOTIDE SEQUENCE [LARGE SCALE GENOMIC DNA]</scope>
    <source>
        <strain evidence="2 3">Japan</strain>
    </source>
</reference>
<gene>
    <name evidence="2" type="ORF">NTJ_03961</name>
</gene>
<organism evidence="2 3">
    <name type="scientific">Nesidiocoris tenuis</name>
    <dbReference type="NCBI Taxonomy" id="355587"/>
    <lineage>
        <taxon>Eukaryota</taxon>
        <taxon>Metazoa</taxon>
        <taxon>Ecdysozoa</taxon>
        <taxon>Arthropoda</taxon>
        <taxon>Hexapoda</taxon>
        <taxon>Insecta</taxon>
        <taxon>Pterygota</taxon>
        <taxon>Neoptera</taxon>
        <taxon>Paraneoptera</taxon>
        <taxon>Hemiptera</taxon>
        <taxon>Heteroptera</taxon>
        <taxon>Panheteroptera</taxon>
        <taxon>Cimicomorpha</taxon>
        <taxon>Miridae</taxon>
        <taxon>Dicyphina</taxon>
        <taxon>Nesidiocoris</taxon>
    </lineage>
</organism>
<evidence type="ECO:0000313" key="3">
    <source>
        <dbReference type="Proteomes" id="UP001307889"/>
    </source>
</evidence>